<sequence length="983" mass="110458">MALEPNSTRHHNCSMDDNSLRVLLAVSYSLIFLLGLVGNVLALWVFLRLHTKKNSVRIFLVNLAMADLLLVICLPLRVVYHANHEHWAFPSVLCKFVGNAFYTNMYISIVLLGLISVDRYLKLQKVSKKQRFLSSRQSKVTCCLLWVLAIGVMVTLIVFAKDQAEPNKCFHYRRLINNKWKGYFNLALVFTFFVVYGAFITSYGKIAKWLFQVSLNKPEFPNTAKYSRTARKSFFILFLFTLCFVPYHVVRIFYILSQMVDVSCQWVKVVNKGNEIALLLSALNSCLDPVIYFLLCGSVRKVIVRMLRDTFCLEALAGFSSSSNEMGRNQHDPLTEKYHRNVLPWIYVCVAVLGFLTNVAAMLQLCRLEKTATVIFTLNIMVSDLIVCCSFAIRTAYYRKSLHWHAGSGPCVAAEFFMVSGFYINLYCNMGFFLWISISRYTTVVRPTSRLFRAFRRPRFFWAVCLVTWILGIALVCSSVGYKAKLSSAVKETVSCFDQVANFRKQELDGVHAVGVVVFFCVLAAMLLSYGLLIFHLQRVRKRSLVGAGLGPGGGLRVRRKILASMLLFIACFLPYHVQMVRVMSGPRDCEEEQAGFGAKTLTVLVAAFNSCLHPALHLFFHLPCCRAQRNVRAPPRPEGSQIHAISLPVLYATVFLSGLPGNALSLWIFVAKIPAKTATHIYLINLGISNLMLCLTMPFLGAYYAMGASWPAPSSMCQLAINGLTPVLHTNIGVGMMSLTWLALSRFATLIQLKHGRRPSRCIKVLPDVILSRLRQTPFALGVCLGTWAIVAMAIIPSVAIYSMKEMNRVEDGSEEVCYSVAVEVGGSGSQAFALAGIVMFFLCLLLVLSAYTAVIRHFYRSRNSTSISDRQKVYSRVFRNIVVIQVVLLVCLLPHHVYKAIFIKMAWTPSPFAEDVLMCHPMSMPVEVKNVFLCLATLRCSTDPIMYFLLDKTFKKHTLRLFRVAPSTQSSQASRTVGECG</sequence>
<evidence type="ECO:0000256" key="9">
    <source>
        <dbReference type="ARBA" id="ARBA00023180"/>
    </source>
</evidence>
<feature type="domain" description="G-protein coupled receptors family 1 profile" evidence="15">
    <location>
        <begin position="662"/>
        <end position="949"/>
    </location>
</feature>
<reference evidence="16" key="1">
    <citation type="submission" date="2023-03" db="EMBL/GenBank/DDBJ databases">
        <title>Electrophorus voltai genome.</title>
        <authorList>
            <person name="Bian C."/>
        </authorList>
    </citation>
    <scope>NUCLEOTIDE SEQUENCE</scope>
    <source>
        <strain evidence="16">CB-2022</strain>
        <tissue evidence="16">Muscle</tissue>
    </source>
</reference>
<keyword evidence="6 14" id="KW-0472">Membrane</keyword>
<feature type="transmembrane region" description="Helical" evidence="14">
    <location>
        <begin position="733"/>
        <end position="752"/>
    </location>
</feature>
<dbReference type="PANTHER" id="PTHR24233">
    <property type="entry name" value="P2Y PURINOCEPTOR-RELATED G-PROTEIN COUPLED RECEPTOR"/>
    <property type="match status" value="1"/>
</dbReference>
<feature type="transmembrane region" description="Helical" evidence="14">
    <location>
        <begin position="780"/>
        <end position="803"/>
    </location>
</feature>
<dbReference type="Pfam" id="PF00001">
    <property type="entry name" value="7tm_1"/>
    <property type="match status" value="3"/>
</dbReference>
<dbReference type="SUPFAM" id="SSF81321">
    <property type="entry name" value="Family A G protein-coupled receptor-like"/>
    <property type="match status" value="3"/>
</dbReference>
<evidence type="ECO:0000313" key="16">
    <source>
        <dbReference type="EMBL" id="KAK1797567.1"/>
    </source>
</evidence>
<evidence type="ECO:0000256" key="8">
    <source>
        <dbReference type="ARBA" id="ARBA00023170"/>
    </source>
</evidence>
<dbReference type="InterPro" id="IPR017452">
    <property type="entry name" value="GPCR_Rhodpsn_7TM"/>
</dbReference>
<keyword evidence="9" id="KW-0325">Glycoprotein</keyword>
<evidence type="ECO:0000256" key="11">
    <source>
        <dbReference type="ARBA" id="ARBA00035691"/>
    </source>
</evidence>
<feature type="domain" description="G-protein coupled receptors family 1 profile" evidence="15">
    <location>
        <begin position="38"/>
        <end position="292"/>
    </location>
</feature>
<dbReference type="PRINTS" id="PR01157">
    <property type="entry name" value="P2YPURNOCPTR"/>
</dbReference>
<evidence type="ECO:0000256" key="1">
    <source>
        <dbReference type="ARBA" id="ARBA00004651"/>
    </source>
</evidence>
<keyword evidence="10 13" id="KW-0807">Transducer</keyword>
<keyword evidence="8 13" id="KW-0675">Receptor</keyword>
<feature type="transmembrane region" description="Helical" evidence="14">
    <location>
        <begin position="513"/>
        <end position="535"/>
    </location>
</feature>
<dbReference type="PROSITE" id="PS00237">
    <property type="entry name" value="G_PROTEIN_RECEP_F1_1"/>
    <property type="match status" value="1"/>
</dbReference>
<comment type="caution">
    <text evidence="16">The sequence shown here is derived from an EMBL/GenBank/DDBJ whole genome shotgun (WGS) entry which is preliminary data.</text>
</comment>
<comment type="function">
    <text evidence="12">G-protein-coupled receptor of lysophosphatidylserine (LysoPS) that plays different roles in immune response. Acts a damage-sensing receptor that triggers tissue repair upon recognition of dying neutrophils. Mechanistically, apoptotic neutrophils release lysophosphatydilserine that are recognized by type 3 innate lymphoid cells (ILC3s) via GPR34, which activates downstream PI3K-AKT and RAS-ERK signaling pathways leading to STAT3 activation and IL-22 production. Plays an important role in microglial function, controlling morphology and phagocytosis.</text>
</comment>
<evidence type="ECO:0000256" key="6">
    <source>
        <dbReference type="ARBA" id="ARBA00023136"/>
    </source>
</evidence>
<comment type="subcellular location">
    <subcellularLocation>
        <location evidence="1">Cell membrane</location>
        <topology evidence="1">Multi-pass membrane protein</topology>
    </subcellularLocation>
</comment>
<feature type="transmembrane region" description="Helical" evidence="14">
    <location>
        <begin position="59"/>
        <end position="80"/>
    </location>
</feature>
<evidence type="ECO:0000256" key="7">
    <source>
        <dbReference type="ARBA" id="ARBA00023157"/>
    </source>
</evidence>
<name>A0AAD9E054_9TELE</name>
<evidence type="ECO:0000256" key="14">
    <source>
        <dbReference type="SAM" id="Phobius"/>
    </source>
</evidence>
<dbReference type="InterPro" id="IPR000276">
    <property type="entry name" value="GPCR_Rhodpsn"/>
</dbReference>
<dbReference type="Gene3D" id="1.20.1070.10">
    <property type="entry name" value="Rhodopsin 7-helix transmembrane proteins"/>
    <property type="match status" value="3"/>
</dbReference>
<feature type="transmembrane region" description="Helical" evidence="14">
    <location>
        <begin position="234"/>
        <end position="256"/>
    </location>
</feature>
<evidence type="ECO:0000256" key="4">
    <source>
        <dbReference type="ARBA" id="ARBA00022989"/>
    </source>
</evidence>
<dbReference type="FunFam" id="1.20.1070.10:FF:000150">
    <property type="entry name" value="probable G-protein coupled receptor 34"/>
    <property type="match status" value="1"/>
</dbReference>
<accession>A0AAD9E054</accession>
<keyword evidence="2" id="KW-1003">Cell membrane</keyword>
<dbReference type="GO" id="GO:0005886">
    <property type="term" value="C:plasma membrane"/>
    <property type="evidence" value="ECO:0007669"/>
    <property type="project" value="UniProtKB-SubCell"/>
</dbReference>
<feature type="transmembrane region" description="Helical" evidence="14">
    <location>
        <begin position="650"/>
        <end position="671"/>
    </location>
</feature>
<feature type="transmembrane region" description="Helical" evidence="14">
    <location>
        <begin position="417"/>
        <end position="439"/>
    </location>
</feature>
<feature type="transmembrane region" description="Helical" evidence="14">
    <location>
        <begin position="833"/>
        <end position="858"/>
    </location>
</feature>
<feature type="transmembrane region" description="Helical" evidence="14">
    <location>
        <begin position="562"/>
        <end position="578"/>
    </location>
</feature>
<feature type="transmembrane region" description="Helical" evidence="14">
    <location>
        <begin position="180"/>
        <end position="199"/>
    </location>
</feature>
<feature type="transmembrane region" description="Helical" evidence="14">
    <location>
        <begin position="460"/>
        <end position="482"/>
    </location>
</feature>
<evidence type="ECO:0000256" key="13">
    <source>
        <dbReference type="RuleBase" id="RU000688"/>
    </source>
</evidence>
<feature type="transmembrane region" description="Helical" evidence="14">
    <location>
        <begin position="142"/>
        <end position="160"/>
    </location>
</feature>
<gene>
    <name evidence="16" type="ORF">P4O66_000857</name>
</gene>
<feature type="domain" description="G-protein coupled receptors family 1 profile" evidence="15">
    <location>
        <begin position="354"/>
        <end position="618"/>
    </location>
</feature>
<evidence type="ECO:0000256" key="3">
    <source>
        <dbReference type="ARBA" id="ARBA00022692"/>
    </source>
</evidence>
<feature type="transmembrane region" description="Helical" evidence="14">
    <location>
        <begin position="375"/>
        <end position="397"/>
    </location>
</feature>
<dbReference type="GO" id="GO:0045028">
    <property type="term" value="F:G protein-coupled purinergic nucleotide receptor activity"/>
    <property type="evidence" value="ECO:0007669"/>
    <property type="project" value="TreeGrafter"/>
</dbReference>
<feature type="transmembrane region" description="Helical" evidence="14">
    <location>
        <begin position="879"/>
        <end position="900"/>
    </location>
</feature>
<evidence type="ECO:0000313" key="17">
    <source>
        <dbReference type="Proteomes" id="UP001239994"/>
    </source>
</evidence>
<evidence type="ECO:0000256" key="5">
    <source>
        <dbReference type="ARBA" id="ARBA00023040"/>
    </source>
</evidence>
<protein>
    <recommendedName>
        <fullName evidence="11">Probable G-protein coupled receptor 34</fullName>
    </recommendedName>
</protein>
<keyword evidence="5 13" id="KW-0297">G-protein coupled receptor</keyword>
<dbReference type="PANTHER" id="PTHR24233:SF1">
    <property type="entry name" value="G-PROTEIN COUPLED RECEPTOR 34-RELATED"/>
    <property type="match status" value="1"/>
</dbReference>
<feature type="transmembrane region" description="Helical" evidence="14">
    <location>
        <begin position="100"/>
        <end position="121"/>
    </location>
</feature>
<keyword evidence="3 13" id="KW-0812">Transmembrane</keyword>
<evidence type="ECO:0000256" key="12">
    <source>
        <dbReference type="ARBA" id="ARBA00045234"/>
    </source>
</evidence>
<comment type="similarity">
    <text evidence="13">Belongs to the G-protein coupled receptor 1 family.</text>
</comment>
<evidence type="ECO:0000259" key="15">
    <source>
        <dbReference type="PROSITE" id="PS50262"/>
    </source>
</evidence>
<feature type="transmembrane region" description="Helical" evidence="14">
    <location>
        <begin position="342"/>
        <end position="363"/>
    </location>
</feature>
<evidence type="ECO:0000256" key="2">
    <source>
        <dbReference type="ARBA" id="ARBA00022475"/>
    </source>
</evidence>
<dbReference type="PRINTS" id="PR00237">
    <property type="entry name" value="GPCRRHODOPSN"/>
</dbReference>
<organism evidence="16 17">
    <name type="scientific">Electrophorus voltai</name>
    <dbReference type="NCBI Taxonomy" id="2609070"/>
    <lineage>
        <taxon>Eukaryota</taxon>
        <taxon>Metazoa</taxon>
        <taxon>Chordata</taxon>
        <taxon>Craniata</taxon>
        <taxon>Vertebrata</taxon>
        <taxon>Euteleostomi</taxon>
        <taxon>Actinopterygii</taxon>
        <taxon>Neopterygii</taxon>
        <taxon>Teleostei</taxon>
        <taxon>Ostariophysi</taxon>
        <taxon>Gymnotiformes</taxon>
        <taxon>Gymnotoidei</taxon>
        <taxon>Gymnotidae</taxon>
        <taxon>Electrophorus</taxon>
    </lineage>
</organism>
<evidence type="ECO:0000256" key="10">
    <source>
        <dbReference type="ARBA" id="ARBA00023224"/>
    </source>
</evidence>
<proteinExistence type="inferred from homology"/>
<feature type="transmembrane region" description="Helical" evidence="14">
    <location>
        <begin position="20"/>
        <end position="47"/>
    </location>
</feature>
<dbReference type="Proteomes" id="UP001239994">
    <property type="component" value="Unassembled WGS sequence"/>
</dbReference>
<dbReference type="EMBL" id="JAROKS010000013">
    <property type="protein sequence ID" value="KAK1797567.1"/>
    <property type="molecule type" value="Genomic_DNA"/>
</dbReference>
<keyword evidence="7" id="KW-1015">Disulfide bond</keyword>
<feature type="transmembrane region" description="Helical" evidence="14">
    <location>
        <begin position="683"/>
        <end position="707"/>
    </location>
</feature>
<keyword evidence="4 14" id="KW-1133">Transmembrane helix</keyword>
<dbReference type="AlphaFoldDB" id="A0AAD9E054"/>
<keyword evidence="17" id="KW-1185">Reference proteome</keyword>
<dbReference type="PROSITE" id="PS50262">
    <property type="entry name" value="G_PROTEIN_RECEP_F1_2"/>
    <property type="match status" value="3"/>
</dbReference>